<evidence type="ECO:0000313" key="2">
    <source>
        <dbReference type="EMBL" id="KXT85976.1"/>
    </source>
</evidence>
<comment type="caution">
    <text evidence="2">The sequence shown here is derived from an EMBL/GenBank/DDBJ whole genome shotgun (WGS) entry which is preliminary data.</text>
</comment>
<reference evidence="2 3" key="1">
    <citation type="submission" date="2016-01" db="EMBL/GenBank/DDBJ databases">
        <title>Highly variable Streptococcus oralis are common among viridans streptococci isolated from primates.</title>
        <authorList>
            <person name="Denapaite D."/>
            <person name="Rieger M."/>
            <person name="Koendgen S."/>
            <person name="Brueckner R."/>
            <person name="Ochigava I."/>
            <person name="Kappeler P."/>
            <person name="Maetz-Rensing K."/>
            <person name="Leendertz F."/>
            <person name="Hakenbeck R."/>
        </authorList>
    </citation>
    <scope>NUCLEOTIDE SEQUENCE [LARGE SCALE GENOMIC DNA]</scope>
    <source>
        <strain evidence="2 3">DD16</strain>
    </source>
</reference>
<dbReference type="PATRIC" id="fig|1303.79.peg.1466"/>
<dbReference type="SUPFAM" id="SSF56322">
    <property type="entry name" value="ADC synthase"/>
    <property type="match status" value="1"/>
</dbReference>
<dbReference type="Gene3D" id="3.60.120.10">
    <property type="entry name" value="Anthranilate synthase"/>
    <property type="match status" value="1"/>
</dbReference>
<name>A0A139PC68_STROR</name>
<proteinExistence type="predicted"/>
<protein>
    <submittedName>
        <fullName evidence="2">Anthranilate synthase, aminase component</fullName>
        <ecNumber evidence="2">4.1.3.27</ecNumber>
    </submittedName>
</protein>
<dbReference type="EC" id="4.1.3.27" evidence="2"/>
<dbReference type="AlphaFoldDB" id="A0A139PC68"/>
<evidence type="ECO:0000313" key="3">
    <source>
        <dbReference type="Proteomes" id="UP000072653"/>
    </source>
</evidence>
<dbReference type="Proteomes" id="UP000072653">
    <property type="component" value="Unassembled WGS sequence"/>
</dbReference>
<dbReference type="Pfam" id="PF04715">
    <property type="entry name" value="Anth_synt_I_N"/>
    <property type="match status" value="1"/>
</dbReference>
<gene>
    <name evidence="2" type="ORF">SORDD16_01214</name>
</gene>
<dbReference type="InterPro" id="IPR005801">
    <property type="entry name" value="ADC_synthase"/>
</dbReference>
<sequence>MERIIHGDVLSPILAYMRLKGQHKVILESIPRDKETARFSILAYNPVFEIKFENGVLYQNGQVIDRDPLDFLYEVTHKSQHHSDLPFGGGLLALSVTI</sequence>
<dbReference type="EMBL" id="LQOB01000244">
    <property type="protein sequence ID" value="KXT85976.1"/>
    <property type="molecule type" value="Genomic_DNA"/>
</dbReference>
<evidence type="ECO:0000259" key="1">
    <source>
        <dbReference type="Pfam" id="PF04715"/>
    </source>
</evidence>
<keyword evidence="2" id="KW-0456">Lyase</keyword>
<dbReference type="GO" id="GO:0004049">
    <property type="term" value="F:anthranilate synthase activity"/>
    <property type="evidence" value="ECO:0007669"/>
    <property type="project" value="UniProtKB-EC"/>
</dbReference>
<accession>A0A139PC68</accession>
<feature type="domain" description="Anthranilate synthase component I N-terminal" evidence="1">
    <location>
        <begin position="8"/>
        <end position="91"/>
    </location>
</feature>
<dbReference type="InterPro" id="IPR006805">
    <property type="entry name" value="Anth_synth_I_N"/>
</dbReference>
<organism evidence="2 3">
    <name type="scientific">Streptococcus oralis</name>
    <dbReference type="NCBI Taxonomy" id="1303"/>
    <lineage>
        <taxon>Bacteria</taxon>
        <taxon>Bacillati</taxon>
        <taxon>Bacillota</taxon>
        <taxon>Bacilli</taxon>
        <taxon>Lactobacillales</taxon>
        <taxon>Streptococcaceae</taxon>
        <taxon>Streptococcus</taxon>
    </lineage>
</organism>